<dbReference type="Proteomes" id="UP000315700">
    <property type="component" value="Chromosome"/>
</dbReference>
<keyword evidence="3" id="KW-1185">Reference proteome</keyword>
<dbReference type="InterPro" id="IPR016024">
    <property type="entry name" value="ARM-type_fold"/>
</dbReference>
<dbReference type="OrthoDB" id="268226at2"/>
<organism evidence="2 3">
    <name type="scientific">Caulifigura coniformis</name>
    <dbReference type="NCBI Taxonomy" id="2527983"/>
    <lineage>
        <taxon>Bacteria</taxon>
        <taxon>Pseudomonadati</taxon>
        <taxon>Planctomycetota</taxon>
        <taxon>Planctomycetia</taxon>
        <taxon>Planctomycetales</taxon>
        <taxon>Planctomycetaceae</taxon>
        <taxon>Caulifigura</taxon>
    </lineage>
</organism>
<evidence type="ECO:0000313" key="2">
    <source>
        <dbReference type="EMBL" id="QDT53973.1"/>
    </source>
</evidence>
<gene>
    <name evidence="2" type="ORF">Pan44_20000</name>
</gene>
<accession>A0A517SCX2</accession>
<evidence type="ECO:0008006" key="4">
    <source>
        <dbReference type="Google" id="ProtNLM"/>
    </source>
</evidence>
<dbReference type="Gene3D" id="1.25.10.10">
    <property type="entry name" value="Leucine-rich Repeat Variant"/>
    <property type="match status" value="1"/>
</dbReference>
<feature type="region of interest" description="Disordered" evidence="1">
    <location>
        <begin position="431"/>
        <end position="470"/>
    </location>
</feature>
<evidence type="ECO:0000313" key="3">
    <source>
        <dbReference type="Proteomes" id="UP000315700"/>
    </source>
</evidence>
<dbReference type="EMBL" id="CP036271">
    <property type="protein sequence ID" value="QDT53973.1"/>
    <property type="molecule type" value="Genomic_DNA"/>
</dbReference>
<dbReference type="SUPFAM" id="SSF48371">
    <property type="entry name" value="ARM repeat"/>
    <property type="match status" value="1"/>
</dbReference>
<sequence>MFCDHPPDEKGPVVRQKFRFASRFVGRRCLPVLLACLSLSFVTLAPGSLAAQEGKDEPALDEGRRAANISWNPKVSFEEWKTLEKRRFIDFDRKLGAASFGDAEKKEFLKHLQNQINGLTLEQNVDRHAIIIDNITRAIEAPGTSPAARDFLLENTVKQVESMLKDQPANVQYSLVLLVARLNGKPANLTARPPAPAQPYLEARQFLMKVLLDEAMPISSRIIAVRGLERLMRDGDISTVEKSRIGETLALALKQKVENPLARKWYRWKLVEALGYTGRYEETGYRPVMIDALMSVLTNRQDDWEVRAAAARAISQLPLDQKVNVELVNYETVRLLQELCVAYNGSDKATPSTWRWAFDTIYVAYKSPTATDQTVKHWGLMHLNTPRGKEVISGAYKNVVLPVVKPFLESSSLPPVSPKAIEALGKWLEENKPADRKATPQSPEIDLGVAPAPKAAQGQIPVGQAGAPGN</sequence>
<reference evidence="2 3" key="1">
    <citation type="submission" date="2019-02" db="EMBL/GenBank/DDBJ databases">
        <title>Deep-cultivation of Planctomycetes and their phenomic and genomic characterization uncovers novel biology.</title>
        <authorList>
            <person name="Wiegand S."/>
            <person name="Jogler M."/>
            <person name="Boedeker C."/>
            <person name="Pinto D."/>
            <person name="Vollmers J."/>
            <person name="Rivas-Marin E."/>
            <person name="Kohn T."/>
            <person name="Peeters S.H."/>
            <person name="Heuer A."/>
            <person name="Rast P."/>
            <person name="Oberbeckmann S."/>
            <person name="Bunk B."/>
            <person name="Jeske O."/>
            <person name="Meyerdierks A."/>
            <person name="Storesund J.E."/>
            <person name="Kallscheuer N."/>
            <person name="Luecker S."/>
            <person name="Lage O.M."/>
            <person name="Pohl T."/>
            <person name="Merkel B.J."/>
            <person name="Hornburger P."/>
            <person name="Mueller R.-W."/>
            <person name="Bruemmer F."/>
            <person name="Labrenz M."/>
            <person name="Spormann A.M."/>
            <person name="Op den Camp H."/>
            <person name="Overmann J."/>
            <person name="Amann R."/>
            <person name="Jetten M.S.M."/>
            <person name="Mascher T."/>
            <person name="Medema M.H."/>
            <person name="Devos D.P."/>
            <person name="Kaster A.-K."/>
            <person name="Ovreas L."/>
            <person name="Rohde M."/>
            <person name="Galperin M.Y."/>
            <person name="Jogler C."/>
        </authorList>
    </citation>
    <scope>NUCLEOTIDE SEQUENCE [LARGE SCALE GENOMIC DNA]</scope>
    <source>
        <strain evidence="2 3">Pan44</strain>
    </source>
</reference>
<dbReference type="AlphaFoldDB" id="A0A517SCX2"/>
<dbReference type="InParanoid" id="A0A517SCX2"/>
<dbReference type="KEGG" id="ccos:Pan44_20000"/>
<dbReference type="InterPro" id="IPR011989">
    <property type="entry name" value="ARM-like"/>
</dbReference>
<proteinExistence type="predicted"/>
<protein>
    <recommendedName>
        <fullName evidence="4">HEAT repeat protein</fullName>
    </recommendedName>
</protein>
<name>A0A517SCX2_9PLAN</name>
<dbReference type="RefSeq" id="WP_145029624.1">
    <property type="nucleotide sequence ID" value="NZ_CP036271.1"/>
</dbReference>
<evidence type="ECO:0000256" key="1">
    <source>
        <dbReference type="SAM" id="MobiDB-lite"/>
    </source>
</evidence>